<proteinExistence type="predicted"/>
<evidence type="ECO:0000313" key="4">
    <source>
        <dbReference type="Proteomes" id="UP000521872"/>
    </source>
</evidence>
<feature type="transmembrane region" description="Helical" evidence="1">
    <location>
        <begin position="108"/>
        <end position="128"/>
    </location>
</feature>
<dbReference type="Proteomes" id="UP000521872">
    <property type="component" value="Unassembled WGS sequence"/>
</dbReference>
<feature type="transmembrane region" description="Helical" evidence="1">
    <location>
        <begin position="260"/>
        <end position="279"/>
    </location>
</feature>
<feature type="transmembrane region" description="Helical" evidence="1">
    <location>
        <begin position="14"/>
        <end position="31"/>
    </location>
</feature>
<feature type="transmembrane region" description="Helical" evidence="1">
    <location>
        <begin position="180"/>
        <end position="201"/>
    </location>
</feature>
<organism evidence="3 4">
    <name type="scientific">Agrocybe pediades</name>
    <dbReference type="NCBI Taxonomy" id="84607"/>
    <lineage>
        <taxon>Eukaryota</taxon>
        <taxon>Fungi</taxon>
        <taxon>Dikarya</taxon>
        <taxon>Basidiomycota</taxon>
        <taxon>Agaricomycotina</taxon>
        <taxon>Agaricomycetes</taxon>
        <taxon>Agaricomycetidae</taxon>
        <taxon>Agaricales</taxon>
        <taxon>Agaricineae</taxon>
        <taxon>Strophariaceae</taxon>
        <taxon>Agrocybe</taxon>
    </lineage>
</organism>
<dbReference type="InterPro" id="IPR045340">
    <property type="entry name" value="DUF6533"/>
</dbReference>
<dbReference type="Pfam" id="PF20151">
    <property type="entry name" value="DUF6533"/>
    <property type="match status" value="1"/>
</dbReference>
<feature type="transmembrane region" description="Helical" evidence="1">
    <location>
        <begin position="222"/>
        <end position="240"/>
    </location>
</feature>
<comment type="caution">
    <text evidence="3">The sequence shown here is derived from an EMBL/GenBank/DDBJ whole genome shotgun (WGS) entry which is preliminary data.</text>
</comment>
<dbReference type="EMBL" id="JAACJL010000031">
    <property type="protein sequence ID" value="KAF4616840.1"/>
    <property type="molecule type" value="Genomic_DNA"/>
</dbReference>
<feature type="domain" description="DUF6533" evidence="2">
    <location>
        <begin position="14"/>
        <end position="80"/>
    </location>
</feature>
<evidence type="ECO:0000259" key="2">
    <source>
        <dbReference type="Pfam" id="PF20151"/>
    </source>
</evidence>
<keyword evidence="4" id="KW-1185">Reference proteome</keyword>
<sequence>MESSYLERLAFRKYVTLAAWIVVVYEYASTLRREVKYIWRYDLIPPSASVDVELGCAVIIIRKRFNVVLGVYLFSKYLALVVQSINVYLVFGPLSRTDIPEQTCRKWFLFQMVVTASLLAAFDFILMLRVYALYRKSWRIGSFLLVLFISMVPFNVFVSPKAVYNVPFDPICEAQGMDDSVLYFGIMFWVIHISIVILTVAKWRLGDLGSPIIKLVTREGTLVLSLLCVLCAVMVSYAMSTNTERSDFAFRYDFDSVSCWPITFLSIGCCRLIMNMQALSHQYNLQADLTSFIESEIVFRTVTVEEEGLGSSIHRQQAPEHELHSRAR</sequence>
<keyword evidence="1" id="KW-1133">Transmembrane helix</keyword>
<evidence type="ECO:0000256" key="1">
    <source>
        <dbReference type="SAM" id="Phobius"/>
    </source>
</evidence>
<feature type="transmembrane region" description="Helical" evidence="1">
    <location>
        <begin position="67"/>
        <end position="88"/>
    </location>
</feature>
<evidence type="ECO:0000313" key="3">
    <source>
        <dbReference type="EMBL" id="KAF4616840.1"/>
    </source>
</evidence>
<feature type="transmembrane region" description="Helical" evidence="1">
    <location>
        <begin position="140"/>
        <end position="160"/>
    </location>
</feature>
<gene>
    <name evidence="3" type="ORF">D9613_008939</name>
</gene>
<accession>A0A8H4QUA9</accession>
<reference evidence="3 4" key="1">
    <citation type="submission" date="2019-12" db="EMBL/GenBank/DDBJ databases">
        <authorList>
            <person name="Floudas D."/>
            <person name="Bentzer J."/>
            <person name="Ahren D."/>
            <person name="Johansson T."/>
            <person name="Persson P."/>
            <person name="Tunlid A."/>
        </authorList>
    </citation>
    <scope>NUCLEOTIDE SEQUENCE [LARGE SCALE GENOMIC DNA]</scope>
    <source>
        <strain evidence="3 4">CBS 102.39</strain>
    </source>
</reference>
<dbReference type="AlphaFoldDB" id="A0A8H4QUA9"/>
<protein>
    <recommendedName>
        <fullName evidence="2">DUF6533 domain-containing protein</fullName>
    </recommendedName>
</protein>
<keyword evidence="1" id="KW-0472">Membrane</keyword>
<name>A0A8H4QUA9_9AGAR</name>
<keyword evidence="1" id="KW-0812">Transmembrane</keyword>